<reference evidence="2" key="3">
    <citation type="submission" date="2015-04" db="UniProtKB">
        <authorList>
            <consortium name="EnsemblPlants"/>
        </authorList>
    </citation>
    <scope>IDENTIFICATION</scope>
    <source>
        <strain evidence="2">cv. Jemalong A17</strain>
    </source>
</reference>
<evidence type="ECO:0000313" key="3">
    <source>
        <dbReference type="Proteomes" id="UP000002051"/>
    </source>
</evidence>
<dbReference type="Proteomes" id="UP000002051">
    <property type="component" value="Chromosome 6"/>
</dbReference>
<reference evidence="1 3" key="2">
    <citation type="journal article" date="2014" name="BMC Genomics">
        <title>An improved genome release (version Mt4.0) for the model legume Medicago truncatula.</title>
        <authorList>
            <person name="Tang H."/>
            <person name="Krishnakumar V."/>
            <person name="Bidwell S."/>
            <person name="Rosen B."/>
            <person name="Chan A."/>
            <person name="Zhou S."/>
            <person name="Gentzbittel L."/>
            <person name="Childs K.L."/>
            <person name="Yandell M."/>
            <person name="Gundlach H."/>
            <person name="Mayer K.F."/>
            <person name="Schwartz D.C."/>
            <person name="Town C.D."/>
        </authorList>
    </citation>
    <scope>GENOME REANNOTATION</scope>
    <source>
        <strain evidence="1">A17</strain>
        <strain evidence="2 3">cv. Jemalong A17</strain>
    </source>
</reference>
<gene>
    <name evidence="1" type="ordered locus">MTR_6g087945</name>
</gene>
<dbReference type="HOGENOM" id="CLU_1962874_0_0_1"/>
<protein>
    <submittedName>
        <fullName evidence="1 2">Uncharacterized protein</fullName>
    </submittedName>
</protein>
<proteinExistence type="predicted"/>
<organism evidence="1 3">
    <name type="scientific">Medicago truncatula</name>
    <name type="common">Barrel medic</name>
    <name type="synonym">Medicago tribuloides</name>
    <dbReference type="NCBI Taxonomy" id="3880"/>
    <lineage>
        <taxon>Eukaryota</taxon>
        <taxon>Viridiplantae</taxon>
        <taxon>Streptophyta</taxon>
        <taxon>Embryophyta</taxon>
        <taxon>Tracheophyta</taxon>
        <taxon>Spermatophyta</taxon>
        <taxon>Magnoliopsida</taxon>
        <taxon>eudicotyledons</taxon>
        <taxon>Gunneridae</taxon>
        <taxon>Pentapetalae</taxon>
        <taxon>rosids</taxon>
        <taxon>fabids</taxon>
        <taxon>Fabales</taxon>
        <taxon>Fabaceae</taxon>
        <taxon>Papilionoideae</taxon>
        <taxon>50 kb inversion clade</taxon>
        <taxon>NPAAA clade</taxon>
        <taxon>Hologalegina</taxon>
        <taxon>IRL clade</taxon>
        <taxon>Trifolieae</taxon>
        <taxon>Medicago</taxon>
    </lineage>
</organism>
<name>A0A072UBY2_MEDTR</name>
<accession>A0A072UBY2</accession>
<dbReference type="EMBL" id="CM001222">
    <property type="protein sequence ID" value="KEH27137.1"/>
    <property type="molecule type" value="Genomic_DNA"/>
</dbReference>
<evidence type="ECO:0000313" key="2">
    <source>
        <dbReference type="EnsemblPlants" id="KEH27137"/>
    </source>
</evidence>
<keyword evidence="3" id="KW-1185">Reference proteome</keyword>
<reference evidence="1 3" key="1">
    <citation type="journal article" date="2011" name="Nature">
        <title>The Medicago genome provides insight into the evolution of rhizobial symbioses.</title>
        <authorList>
            <person name="Young N.D."/>
            <person name="Debelle F."/>
            <person name="Oldroyd G.E."/>
            <person name="Geurts R."/>
            <person name="Cannon S.B."/>
            <person name="Udvardi M.K."/>
            <person name="Benedito V.A."/>
            <person name="Mayer K.F."/>
            <person name="Gouzy J."/>
            <person name="Schoof H."/>
            <person name="Van de Peer Y."/>
            <person name="Proost S."/>
            <person name="Cook D.R."/>
            <person name="Meyers B.C."/>
            <person name="Spannagl M."/>
            <person name="Cheung F."/>
            <person name="De Mita S."/>
            <person name="Krishnakumar V."/>
            <person name="Gundlach H."/>
            <person name="Zhou S."/>
            <person name="Mudge J."/>
            <person name="Bharti A.K."/>
            <person name="Murray J.D."/>
            <person name="Naoumkina M.A."/>
            <person name="Rosen B."/>
            <person name="Silverstein K.A."/>
            <person name="Tang H."/>
            <person name="Rombauts S."/>
            <person name="Zhao P.X."/>
            <person name="Zhou P."/>
            <person name="Barbe V."/>
            <person name="Bardou P."/>
            <person name="Bechner M."/>
            <person name="Bellec A."/>
            <person name="Berger A."/>
            <person name="Berges H."/>
            <person name="Bidwell S."/>
            <person name="Bisseling T."/>
            <person name="Choisne N."/>
            <person name="Couloux A."/>
            <person name="Denny R."/>
            <person name="Deshpande S."/>
            <person name="Dai X."/>
            <person name="Doyle J.J."/>
            <person name="Dudez A.M."/>
            <person name="Farmer A.D."/>
            <person name="Fouteau S."/>
            <person name="Franken C."/>
            <person name="Gibelin C."/>
            <person name="Gish J."/>
            <person name="Goldstein S."/>
            <person name="Gonzalez A.J."/>
            <person name="Green P.J."/>
            <person name="Hallab A."/>
            <person name="Hartog M."/>
            <person name="Hua A."/>
            <person name="Humphray S.J."/>
            <person name="Jeong D.H."/>
            <person name="Jing Y."/>
            <person name="Jocker A."/>
            <person name="Kenton S.M."/>
            <person name="Kim D.J."/>
            <person name="Klee K."/>
            <person name="Lai H."/>
            <person name="Lang C."/>
            <person name="Lin S."/>
            <person name="Macmil S.L."/>
            <person name="Magdelenat G."/>
            <person name="Matthews L."/>
            <person name="McCorrison J."/>
            <person name="Monaghan E.L."/>
            <person name="Mun J.H."/>
            <person name="Najar F.Z."/>
            <person name="Nicholson C."/>
            <person name="Noirot C."/>
            <person name="O'Bleness M."/>
            <person name="Paule C.R."/>
            <person name="Poulain J."/>
            <person name="Prion F."/>
            <person name="Qin B."/>
            <person name="Qu C."/>
            <person name="Retzel E.F."/>
            <person name="Riddle C."/>
            <person name="Sallet E."/>
            <person name="Samain S."/>
            <person name="Samson N."/>
            <person name="Sanders I."/>
            <person name="Saurat O."/>
            <person name="Scarpelli C."/>
            <person name="Schiex T."/>
            <person name="Segurens B."/>
            <person name="Severin A.J."/>
            <person name="Sherrier D.J."/>
            <person name="Shi R."/>
            <person name="Sims S."/>
            <person name="Singer S.R."/>
            <person name="Sinharoy S."/>
            <person name="Sterck L."/>
            <person name="Viollet A."/>
            <person name="Wang B.B."/>
            <person name="Wang K."/>
            <person name="Wang M."/>
            <person name="Wang X."/>
            <person name="Warfsmann J."/>
            <person name="Weissenbach J."/>
            <person name="White D.D."/>
            <person name="White J.D."/>
            <person name="Wiley G.B."/>
            <person name="Wincker P."/>
            <person name="Xing Y."/>
            <person name="Yang L."/>
            <person name="Yao Z."/>
            <person name="Ying F."/>
            <person name="Zhai J."/>
            <person name="Zhou L."/>
            <person name="Zuber A."/>
            <person name="Denarie J."/>
            <person name="Dixon R.A."/>
            <person name="May G.D."/>
            <person name="Schwartz D.C."/>
            <person name="Rogers J."/>
            <person name="Quetier F."/>
            <person name="Town C.D."/>
            <person name="Roe B.A."/>
        </authorList>
    </citation>
    <scope>NUCLEOTIDE SEQUENCE [LARGE SCALE GENOMIC DNA]</scope>
    <source>
        <strain evidence="1">A17</strain>
        <strain evidence="2 3">cv. Jemalong A17</strain>
    </source>
</reference>
<dbReference type="EnsemblPlants" id="KEH27137">
    <property type="protein sequence ID" value="KEH27137"/>
    <property type="gene ID" value="MTR_6g087945"/>
</dbReference>
<evidence type="ECO:0000313" key="1">
    <source>
        <dbReference type="EMBL" id="KEH27137.1"/>
    </source>
</evidence>
<sequence length="128" mass="14110">MKRNVELWSSAKIGCIKMKKGKCNGKEKLDDTENNKSSWSADDRGKAKIRNNLTVVIEIGEFTAPCFTPKTSSNGSKVSIHPSNTISFRSTKVPLSVSTQLELKNEKEVYLDIGILKSMSGLLINSSM</sequence>
<dbReference type="AlphaFoldDB" id="A0A072UBY2"/>